<feature type="non-terminal residue" evidence="1">
    <location>
        <position position="135"/>
    </location>
</feature>
<gene>
    <name evidence="1" type="ORF">METZ01_LOCUS393672</name>
</gene>
<dbReference type="EMBL" id="UINC01148751">
    <property type="protein sequence ID" value="SVD40818.1"/>
    <property type="molecule type" value="Genomic_DNA"/>
</dbReference>
<proteinExistence type="predicted"/>
<evidence type="ECO:0000313" key="1">
    <source>
        <dbReference type="EMBL" id="SVD40818.1"/>
    </source>
</evidence>
<protein>
    <recommendedName>
        <fullName evidence="2">BIG2 domain-containing protein</fullName>
    </recommendedName>
</protein>
<dbReference type="AlphaFoldDB" id="A0A382V4G3"/>
<name>A0A382V4G3_9ZZZZ</name>
<reference evidence="1" key="1">
    <citation type="submission" date="2018-05" db="EMBL/GenBank/DDBJ databases">
        <authorList>
            <person name="Lanie J.A."/>
            <person name="Ng W.-L."/>
            <person name="Kazmierczak K.M."/>
            <person name="Andrzejewski T.M."/>
            <person name="Davidsen T.M."/>
            <person name="Wayne K.J."/>
            <person name="Tettelin H."/>
            <person name="Glass J.I."/>
            <person name="Rusch D."/>
            <person name="Podicherti R."/>
            <person name="Tsui H.-C.T."/>
            <person name="Winkler M.E."/>
        </authorList>
    </citation>
    <scope>NUCLEOTIDE SEQUENCE</scope>
</reference>
<evidence type="ECO:0008006" key="2">
    <source>
        <dbReference type="Google" id="ProtNLM"/>
    </source>
</evidence>
<organism evidence="1">
    <name type="scientific">marine metagenome</name>
    <dbReference type="NCBI Taxonomy" id="408172"/>
    <lineage>
        <taxon>unclassified sequences</taxon>
        <taxon>metagenomes</taxon>
        <taxon>ecological metagenomes</taxon>
    </lineage>
</organism>
<sequence>MKKLKNILLLIVMLISVTVFSQELSIESNLSGLKLKLGEEFTPDSYALDRNGEKIMCAGVIYYNKRGVFSRADAITVNREEGKIIANKPGIHEVVALCVSQDGQRLSRTFDVVVDYPKTEEIKITLGGDKIYADT</sequence>
<accession>A0A382V4G3</accession>